<dbReference type="InterPro" id="IPR029149">
    <property type="entry name" value="Creatin/AminoP/Spt16_N"/>
</dbReference>
<name>A0ABU7VJK6_9BACI</name>
<evidence type="ECO:0000313" key="3">
    <source>
        <dbReference type="EMBL" id="MEF2293810.1"/>
    </source>
</evidence>
<dbReference type="RefSeq" id="WP_331805960.1">
    <property type="nucleotide sequence ID" value="NZ_JAZHPM010000041.1"/>
</dbReference>
<dbReference type="Pfam" id="PF01321">
    <property type="entry name" value="Creatinase_N"/>
    <property type="match status" value="1"/>
</dbReference>
<dbReference type="InterPro" id="IPR000994">
    <property type="entry name" value="Pept_M24"/>
</dbReference>
<protein>
    <submittedName>
        <fullName evidence="3">Xaa-Pro peptidase family protein</fullName>
    </submittedName>
</protein>
<dbReference type="InterPro" id="IPR000587">
    <property type="entry name" value="Creatinase_N"/>
</dbReference>
<evidence type="ECO:0000259" key="2">
    <source>
        <dbReference type="Pfam" id="PF01321"/>
    </source>
</evidence>
<sequence>MIKINASYERVYEKLSRNNLNAILISNVSNIQYLTGLNSEHAYVLAIPNKIFLLVPDVFKKHAEEIVDQSKVEIHGYTRKITKVIRKIIEDYNLVNLAFEKESISYGKWEVIYKNISSITNIIPITNFIEDIRSIKNNNEIQLIKEAAMMTEKVVEEKICHINSNMTELDFEKELEKEMYKLGAEALPFRFEVSSGAKSAKVNAFPENKKLKLGELLLIDVGIELQGYKTDIARTFAIGRADKEQRQLYNIVYEFLLRIVSKIRPGIKVKEIVEISKEYYRELGIQSGLPYDIGHGVGLQIHEKPFLSSMSNETFLEGMILSIEPGIYIKNFGGVRLEDIIEIKADGASFITNCKPMIPILNYTERG</sequence>
<reference evidence="3 4" key="1">
    <citation type="submission" date="2024-01" db="EMBL/GenBank/DDBJ databases">
        <title>Survival strategy associated with biotechnological potential of Virgibacillus dokdonensis T4.6 isolated from salt-fermented shrimp paste.</title>
        <authorList>
            <person name="Doan T.V."/>
            <person name="Quach N.T."/>
            <person name="Phi Q.-T."/>
        </authorList>
    </citation>
    <scope>NUCLEOTIDE SEQUENCE [LARGE SCALE GENOMIC DNA]</scope>
    <source>
        <strain evidence="3 4">T4.6</strain>
    </source>
</reference>
<dbReference type="Gene3D" id="3.90.230.10">
    <property type="entry name" value="Creatinase/methionine aminopeptidase superfamily"/>
    <property type="match status" value="1"/>
</dbReference>
<gene>
    <name evidence="3" type="ORF">V2W34_17610</name>
</gene>
<comment type="caution">
    <text evidence="3">The sequence shown here is derived from an EMBL/GenBank/DDBJ whole genome shotgun (WGS) entry which is preliminary data.</text>
</comment>
<organism evidence="3 4">
    <name type="scientific">Virgibacillus dokdonensis</name>
    <dbReference type="NCBI Taxonomy" id="302167"/>
    <lineage>
        <taxon>Bacteria</taxon>
        <taxon>Bacillati</taxon>
        <taxon>Bacillota</taxon>
        <taxon>Bacilli</taxon>
        <taxon>Bacillales</taxon>
        <taxon>Bacillaceae</taxon>
        <taxon>Virgibacillus</taxon>
    </lineage>
</organism>
<dbReference type="SUPFAM" id="SSF53092">
    <property type="entry name" value="Creatinase/prolidase N-terminal domain"/>
    <property type="match status" value="1"/>
</dbReference>
<dbReference type="InterPro" id="IPR036005">
    <property type="entry name" value="Creatinase/aminopeptidase-like"/>
</dbReference>
<dbReference type="InterPro" id="IPR050659">
    <property type="entry name" value="Peptidase_M24B"/>
</dbReference>
<dbReference type="SUPFAM" id="SSF55920">
    <property type="entry name" value="Creatinase/aminopeptidase"/>
    <property type="match status" value="1"/>
</dbReference>
<feature type="domain" description="Peptidase M24" evidence="1">
    <location>
        <begin position="143"/>
        <end position="344"/>
    </location>
</feature>
<dbReference type="Proteomes" id="UP001356080">
    <property type="component" value="Unassembled WGS sequence"/>
</dbReference>
<dbReference type="Pfam" id="PF00557">
    <property type="entry name" value="Peptidase_M24"/>
    <property type="match status" value="1"/>
</dbReference>
<evidence type="ECO:0000313" key="4">
    <source>
        <dbReference type="Proteomes" id="UP001356080"/>
    </source>
</evidence>
<dbReference type="PANTHER" id="PTHR46112:SF2">
    <property type="entry name" value="XAA-PRO AMINOPEPTIDASE P-RELATED"/>
    <property type="match status" value="1"/>
</dbReference>
<accession>A0ABU7VJK6</accession>
<feature type="domain" description="Creatinase N-terminal" evidence="2">
    <location>
        <begin position="9"/>
        <end position="135"/>
    </location>
</feature>
<dbReference type="EMBL" id="JAZHPM010000041">
    <property type="protein sequence ID" value="MEF2293810.1"/>
    <property type="molecule type" value="Genomic_DNA"/>
</dbReference>
<keyword evidence="4" id="KW-1185">Reference proteome</keyword>
<evidence type="ECO:0000259" key="1">
    <source>
        <dbReference type="Pfam" id="PF00557"/>
    </source>
</evidence>
<dbReference type="Gene3D" id="3.40.350.10">
    <property type="entry name" value="Creatinase/prolidase N-terminal domain"/>
    <property type="match status" value="1"/>
</dbReference>
<proteinExistence type="predicted"/>
<dbReference type="PANTHER" id="PTHR46112">
    <property type="entry name" value="AMINOPEPTIDASE"/>
    <property type="match status" value="1"/>
</dbReference>